<evidence type="ECO:0000313" key="3">
    <source>
        <dbReference type="Proteomes" id="UP000735302"/>
    </source>
</evidence>
<reference evidence="2 3" key="1">
    <citation type="journal article" date="2021" name="Elife">
        <title>Chloroplast acquisition without the gene transfer in kleptoplastic sea slugs, Plakobranchus ocellatus.</title>
        <authorList>
            <person name="Maeda T."/>
            <person name="Takahashi S."/>
            <person name="Yoshida T."/>
            <person name="Shimamura S."/>
            <person name="Takaki Y."/>
            <person name="Nagai Y."/>
            <person name="Toyoda A."/>
            <person name="Suzuki Y."/>
            <person name="Arimoto A."/>
            <person name="Ishii H."/>
            <person name="Satoh N."/>
            <person name="Nishiyama T."/>
            <person name="Hasebe M."/>
            <person name="Maruyama T."/>
            <person name="Minagawa J."/>
            <person name="Obokata J."/>
            <person name="Shigenobu S."/>
        </authorList>
    </citation>
    <scope>NUCLEOTIDE SEQUENCE [LARGE SCALE GENOMIC DNA]</scope>
</reference>
<accession>A0AAV3XVG3</accession>
<protein>
    <submittedName>
        <fullName evidence="2">Uncharacterized protein</fullName>
    </submittedName>
</protein>
<feature type="signal peptide" evidence="1">
    <location>
        <begin position="1"/>
        <end position="18"/>
    </location>
</feature>
<evidence type="ECO:0000256" key="1">
    <source>
        <dbReference type="SAM" id="SignalP"/>
    </source>
</evidence>
<name>A0AAV3XVG3_9GAST</name>
<keyword evidence="1" id="KW-0732">Signal</keyword>
<keyword evidence="3" id="KW-1185">Reference proteome</keyword>
<proteinExistence type="predicted"/>
<evidence type="ECO:0000313" key="2">
    <source>
        <dbReference type="EMBL" id="GFN74491.1"/>
    </source>
</evidence>
<comment type="caution">
    <text evidence="2">The sequence shown here is derived from an EMBL/GenBank/DDBJ whole genome shotgun (WGS) entry which is preliminary data.</text>
</comment>
<organism evidence="2 3">
    <name type="scientific">Plakobranchus ocellatus</name>
    <dbReference type="NCBI Taxonomy" id="259542"/>
    <lineage>
        <taxon>Eukaryota</taxon>
        <taxon>Metazoa</taxon>
        <taxon>Spiralia</taxon>
        <taxon>Lophotrochozoa</taxon>
        <taxon>Mollusca</taxon>
        <taxon>Gastropoda</taxon>
        <taxon>Heterobranchia</taxon>
        <taxon>Euthyneura</taxon>
        <taxon>Panpulmonata</taxon>
        <taxon>Sacoglossa</taxon>
        <taxon>Placobranchoidea</taxon>
        <taxon>Plakobranchidae</taxon>
        <taxon>Plakobranchus</taxon>
    </lineage>
</organism>
<gene>
    <name evidence="2" type="ORF">PoB_000099700</name>
</gene>
<feature type="chain" id="PRO_5043360322" evidence="1">
    <location>
        <begin position="19"/>
        <end position="239"/>
    </location>
</feature>
<dbReference type="EMBL" id="BLXT01000127">
    <property type="protein sequence ID" value="GFN74491.1"/>
    <property type="molecule type" value="Genomic_DNA"/>
</dbReference>
<sequence length="239" mass="26832">MKAPDLLIWFVFISKVTAQNDKCGAEVLDCEADWNQKTGTLSDPEKRCEQAQKYRECVRKVMQQKPCVGVGIPLALDMEENLQCNMPDSIPIGQTACQVAQSLCHLTWSTGVKTKTRASERCEAAHQWRDCLLDAMTQLRCEGCGVHNNRLHKELYVNCIGGLNINYGFLSSFVLTNLQSFQMSIIRGMSEKKQEKGHNSKSFDQINLKLTQIEVHSTISSQRNPRGDRCIFASVTAAN</sequence>
<dbReference type="AlphaFoldDB" id="A0AAV3XVG3"/>
<dbReference type="Proteomes" id="UP000735302">
    <property type="component" value="Unassembled WGS sequence"/>
</dbReference>